<evidence type="ECO:0000259" key="1">
    <source>
        <dbReference type="Pfam" id="PF13383"/>
    </source>
</evidence>
<feature type="non-terminal residue" evidence="2">
    <location>
        <position position="281"/>
    </location>
</feature>
<feature type="domain" description="Methyltransferase" evidence="1">
    <location>
        <begin position="56"/>
        <end position="207"/>
    </location>
</feature>
<sequence length="281" mass="32511">MSPYILKERQIRLLELYCFLRILQQMDITQETSHTNGGENSKLGKCLIPNLIDYDQFYAYLDKPKASCIKKEQVGGVLHKTNALDGDKWVCFDKGFKPDNCVVYSFGINNEWSFDDAMDQKHHCKVFAFDPTMRDKDHKRSQRISFFNLGISDYKGYTVMGGRKCTMDRYRGIVEKLGHSYTTVCVISINAPRRSLLAARDILLQSLGSINSIGQITFIKLSSPIGEMVSQLFKDFWDIFHRLECHGWRLLNAEMNQVAINHFRFRGVLRSQCYEVVFIKS</sequence>
<dbReference type="Proteomes" id="UP001497623">
    <property type="component" value="Unassembled WGS sequence"/>
</dbReference>
<reference evidence="2 3" key="1">
    <citation type="submission" date="2024-05" db="EMBL/GenBank/DDBJ databases">
        <authorList>
            <person name="Wallberg A."/>
        </authorList>
    </citation>
    <scope>NUCLEOTIDE SEQUENCE [LARGE SCALE GENOMIC DNA]</scope>
</reference>
<evidence type="ECO:0000313" key="3">
    <source>
        <dbReference type="Proteomes" id="UP001497623"/>
    </source>
</evidence>
<dbReference type="InterPro" id="IPR025714">
    <property type="entry name" value="Methyltranfer_dom"/>
</dbReference>
<comment type="caution">
    <text evidence="2">The sequence shown here is derived from an EMBL/GenBank/DDBJ whole genome shotgun (WGS) entry which is preliminary data.</text>
</comment>
<evidence type="ECO:0000313" key="2">
    <source>
        <dbReference type="EMBL" id="CAL4085157.1"/>
    </source>
</evidence>
<dbReference type="PANTHER" id="PTHR32026">
    <property type="entry name" value="METHYLTRANSFERASE-LIKE PROTEIN 24"/>
    <property type="match status" value="1"/>
</dbReference>
<accession>A0AAV2QIM5</accession>
<keyword evidence="3" id="KW-1185">Reference proteome</keyword>
<organism evidence="2 3">
    <name type="scientific">Meganyctiphanes norvegica</name>
    <name type="common">Northern krill</name>
    <name type="synonym">Thysanopoda norvegica</name>
    <dbReference type="NCBI Taxonomy" id="48144"/>
    <lineage>
        <taxon>Eukaryota</taxon>
        <taxon>Metazoa</taxon>
        <taxon>Ecdysozoa</taxon>
        <taxon>Arthropoda</taxon>
        <taxon>Crustacea</taxon>
        <taxon>Multicrustacea</taxon>
        <taxon>Malacostraca</taxon>
        <taxon>Eumalacostraca</taxon>
        <taxon>Eucarida</taxon>
        <taxon>Euphausiacea</taxon>
        <taxon>Euphausiidae</taxon>
        <taxon>Meganyctiphanes</taxon>
    </lineage>
</organism>
<dbReference type="AlphaFoldDB" id="A0AAV2QIM5"/>
<dbReference type="InterPro" id="IPR026913">
    <property type="entry name" value="METTL24"/>
</dbReference>
<name>A0AAV2QIM5_MEGNR</name>
<dbReference type="PANTHER" id="PTHR32026:SF10">
    <property type="entry name" value="METHYLTRANSFERASE-LIKE PROTEIN 24-RELATED"/>
    <property type="match status" value="1"/>
</dbReference>
<proteinExistence type="predicted"/>
<dbReference type="Pfam" id="PF13383">
    <property type="entry name" value="Methyltransf_22"/>
    <property type="match status" value="1"/>
</dbReference>
<protein>
    <recommendedName>
        <fullName evidence="1">Methyltransferase domain-containing protein</fullName>
    </recommendedName>
</protein>
<gene>
    <name evidence="2" type="ORF">MNOR_LOCUS12608</name>
</gene>
<dbReference type="EMBL" id="CAXKWB010006944">
    <property type="protein sequence ID" value="CAL4085157.1"/>
    <property type="molecule type" value="Genomic_DNA"/>
</dbReference>